<proteinExistence type="predicted"/>
<evidence type="ECO:0000313" key="3">
    <source>
        <dbReference type="Proteomes" id="UP000195402"/>
    </source>
</evidence>
<keyword evidence="1" id="KW-1133">Transmembrane helix</keyword>
<dbReference type="EMBL" id="MVGT01003951">
    <property type="protein sequence ID" value="OVA02480.1"/>
    <property type="molecule type" value="Genomic_DNA"/>
</dbReference>
<gene>
    <name evidence="2" type="ORF">BVC80_8921g10</name>
</gene>
<protein>
    <submittedName>
        <fullName evidence="2">Uncharacterized protein</fullName>
    </submittedName>
</protein>
<keyword evidence="1" id="KW-0472">Membrane</keyword>
<evidence type="ECO:0000256" key="1">
    <source>
        <dbReference type="SAM" id="Phobius"/>
    </source>
</evidence>
<dbReference type="Proteomes" id="UP000195402">
    <property type="component" value="Unassembled WGS sequence"/>
</dbReference>
<keyword evidence="3" id="KW-1185">Reference proteome</keyword>
<reference evidence="2 3" key="1">
    <citation type="journal article" date="2017" name="Mol. Plant">
        <title>The Genome of Medicinal Plant Macleaya cordata Provides New Insights into Benzylisoquinoline Alkaloids Metabolism.</title>
        <authorList>
            <person name="Liu X."/>
            <person name="Liu Y."/>
            <person name="Huang P."/>
            <person name="Ma Y."/>
            <person name="Qing Z."/>
            <person name="Tang Q."/>
            <person name="Cao H."/>
            <person name="Cheng P."/>
            <person name="Zheng Y."/>
            <person name="Yuan Z."/>
            <person name="Zhou Y."/>
            <person name="Liu J."/>
            <person name="Tang Z."/>
            <person name="Zhuo Y."/>
            <person name="Zhang Y."/>
            <person name="Yu L."/>
            <person name="Huang J."/>
            <person name="Yang P."/>
            <person name="Peng Q."/>
            <person name="Zhang J."/>
            <person name="Jiang W."/>
            <person name="Zhang Z."/>
            <person name="Lin K."/>
            <person name="Ro D.K."/>
            <person name="Chen X."/>
            <person name="Xiong X."/>
            <person name="Shang Y."/>
            <person name="Huang S."/>
            <person name="Zeng J."/>
        </authorList>
    </citation>
    <scope>NUCLEOTIDE SEQUENCE [LARGE SCALE GENOMIC DNA]</scope>
    <source>
        <strain evidence="3">cv. BLH2017</strain>
        <tissue evidence="2">Root</tissue>
    </source>
</reference>
<organism evidence="2 3">
    <name type="scientific">Macleaya cordata</name>
    <name type="common">Five-seeded plume-poppy</name>
    <name type="synonym">Bocconia cordata</name>
    <dbReference type="NCBI Taxonomy" id="56857"/>
    <lineage>
        <taxon>Eukaryota</taxon>
        <taxon>Viridiplantae</taxon>
        <taxon>Streptophyta</taxon>
        <taxon>Embryophyta</taxon>
        <taxon>Tracheophyta</taxon>
        <taxon>Spermatophyta</taxon>
        <taxon>Magnoliopsida</taxon>
        <taxon>Ranunculales</taxon>
        <taxon>Papaveraceae</taxon>
        <taxon>Papaveroideae</taxon>
        <taxon>Macleaya</taxon>
    </lineage>
</organism>
<sequence length="177" mass="20607">MANLDATQELQFFTVQQIITKSVRIPITSSPRRFFLITVFLILPLSIAQLYIDDHHQILISILDHFKNPTDQTHKELIHALIYEFFYIIILLIFSLFSTAAIVFTVASLYLLHSHTLRHSSRPQTSLPHLPLLLPPHDLLQLHLLGSYSPDDSSQFLDPDFQQKFHLVLLWCHDYDH</sequence>
<evidence type="ECO:0000313" key="2">
    <source>
        <dbReference type="EMBL" id="OVA02480.1"/>
    </source>
</evidence>
<accession>A0A200PW94</accession>
<dbReference type="AlphaFoldDB" id="A0A200PW94"/>
<comment type="caution">
    <text evidence="2">The sequence shown here is derived from an EMBL/GenBank/DDBJ whole genome shotgun (WGS) entry which is preliminary data.</text>
</comment>
<dbReference type="InParanoid" id="A0A200PW94"/>
<feature type="transmembrane region" description="Helical" evidence="1">
    <location>
        <begin position="85"/>
        <end position="112"/>
    </location>
</feature>
<keyword evidence="1" id="KW-0812">Transmembrane</keyword>
<feature type="transmembrane region" description="Helical" evidence="1">
    <location>
        <begin position="34"/>
        <end position="52"/>
    </location>
</feature>
<name>A0A200PW94_MACCD</name>